<comment type="cofactor">
    <cofactor evidence="10">
        <name>Mg(2+)</name>
        <dbReference type="ChEBI" id="CHEBI:18420"/>
    </cofactor>
    <text evidence="10">Binds 1 Mg(2+) ion per subunit.</text>
</comment>
<keyword evidence="6 10" id="KW-0460">Magnesium</keyword>
<dbReference type="Pfam" id="PF01725">
    <property type="entry name" value="Ham1p_like"/>
    <property type="match status" value="1"/>
</dbReference>
<dbReference type="GO" id="GO:0009146">
    <property type="term" value="P:purine nucleoside triphosphate catabolic process"/>
    <property type="evidence" value="ECO:0007669"/>
    <property type="project" value="UniProtKB-UniRule"/>
</dbReference>
<dbReference type="GO" id="GO:0005829">
    <property type="term" value="C:cytosol"/>
    <property type="evidence" value="ECO:0007669"/>
    <property type="project" value="TreeGrafter"/>
</dbReference>
<feature type="binding site" evidence="10">
    <location>
        <position position="70"/>
    </location>
    <ligand>
        <name>Mg(2+)</name>
        <dbReference type="ChEBI" id="CHEBI:18420"/>
    </ligand>
</feature>
<comment type="catalytic activity">
    <reaction evidence="9 10">
        <text>XTP + H2O = XMP + diphosphate + H(+)</text>
        <dbReference type="Rhea" id="RHEA:28610"/>
        <dbReference type="ChEBI" id="CHEBI:15377"/>
        <dbReference type="ChEBI" id="CHEBI:15378"/>
        <dbReference type="ChEBI" id="CHEBI:33019"/>
        <dbReference type="ChEBI" id="CHEBI:57464"/>
        <dbReference type="ChEBI" id="CHEBI:61314"/>
        <dbReference type="EC" id="3.6.1.66"/>
    </reaction>
</comment>
<evidence type="ECO:0000256" key="10">
    <source>
        <dbReference type="HAMAP-Rule" id="MF_01405"/>
    </source>
</evidence>
<evidence type="ECO:0000256" key="2">
    <source>
        <dbReference type="ARBA" id="ARBA00011738"/>
    </source>
</evidence>
<comment type="function">
    <text evidence="10">Pyrophosphatase that catalyzes the hydrolysis of nucleoside triphosphates to their monophosphate derivatives, with a high preference for the non-canonical purine nucleotides XTP (xanthosine triphosphate), dITP (deoxyinosine triphosphate) and ITP. Seems to function as a house-cleaning enzyme that removes non-canonical purine nucleotides from the nucleotide pool, thus preventing their incorporation into DNA/RNA and avoiding chromosomal lesions.</text>
</comment>
<evidence type="ECO:0000256" key="6">
    <source>
        <dbReference type="ARBA" id="ARBA00022842"/>
    </source>
</evidence>
<evidence type="ECO:0000256" key="9">
    <source>
        <dbReference type="ARBA" id="ARBA00052017"/>
    </source>
</evidence>
<feature type="binding site" evidence="10">
    <location>
        <position position="71"/>
    </location>
    <ligand>
        <name>substrate</name>
    </ligand>
</feature>
<comment type="similarity">
    <text evidence="1 10 11">Belongs to the HAM1 NTPase family.</text>
</comment>
<dbReference type="GO" id="GO:0035870">
    <property type="term" value="F:dITP diphosphatase activity"/>
    <property type="evidence" value="ECO:0007669"/>
    <property type="project" value="UniProtKB-UniRule"/>
</dbReference>
<comment type="caution">
    <text evidence="12">The sequence shown here is derived from an EMBL/GenBank/DDBJ whole genome shotgun (WGS) entry which is preliminary data.</text>
</comment>
<evidence type="ECO:0000256" key="4">
    <source>
        <dbReference type="ARBA" id="ARBA00022741"/>
    </source>
</evidence>
<dbReference type="EC" id="3.6.1.66" evidence="10"/>
<sequence>MMKQLVFATNNINKTNEVRTLLAGQYEVLNLNDIGCTTDIPETADSFAGNAGLKSRFVMENFKLDCFADDSGLEVEALNNEPGIYSARYAGQRGDEANLQLVLQKMQGQVNRAARFRTVISLIQNGEEFLFEGTIEGTIRETKSGDHGFGYDPVFQPDGYDVTFAEMSMEQKNKISHRAIAMRKLITFLKEQAV</sequence>
<dbReference type="Proteomes" id="UP000521017">
    <property type="component" value="Unassembled WGS sequence"/>
</dbReference>
<dbReference type="PANTHER" id="PTHR11067">
    <property type="entry name" value="INOSINE TRIPHOSPHATE PYROPHOSPHATASE/HAM1 PROTEIN"/>
    <property type="match status" value="1"/>
</dbReference>
<dbReference type="AlphaFoldDB" id="A0A7X0J3M3"/>
<evidence type="ECO:0000313" key="12">
    <source>
        <dbReference type="EMBL" id="MBB6500265.1"/>
    </source>
</evidence>
<dbReference type="PANTHER" id="PTHR11067:SF9">
    <property type="entry name" value="INOSINE TRIPHOSPHATE PYROPHOSPHATASE"/>
    <property type="match status" value="1"/>
</dbReference>
<keyword evidence="5 10" id="KW-0378">Hydrolase</keyword>
<dbReference type="SUPFAM" id="SSF52972">
    <property type="entry name" value="ITPase-like"/>
    <property type="match status" value="1"/>
</dbReference>
<comment type="subunit">
    <text evidence="2 10">Homodimer.</text>
</comment>
<evidence type="ECO:0000256" key="1">
    <source>
        <dbReference type="ARBA" id="ARBA00008023"/>
    </source>
</evidence>
<name>A0A7X0J3M3_9SPHI</name>
<accession>A0A7X0J3M3</accession>
<feature type="binding site" evidence="10">
    <location>
        <position position="172"/>
    </location>
    <ligand>
        <name>substrate</name>
    </ligand>
</feature>
<protein>
    <recommendedName>
        <fullName evidence="10">dITP/XTP pyrophosphatase</fullName>
        <ecNumber evidence="10">3.6.1.66</ecNumber>
    </recommendedName>
    <alternativeName>
        <fullName evidence="10">Non-canonical purine NTP pyrophosphatase</fullName>
    </alternativeName>
    <alternativeName>
        <fullName evidence="10">Non-standard purine NTP pyrophosphatase</fullName>
    </alternativeName>
    <alternativeName>
        <fullName evidence="10">Nucleoside-triphosphate diphosphatase</fullName>
    </alternativeName>
    <alternativeName>
        <fullName evidence="10">Nucleoside-triphosphate pyrophosphatase</fullName>
        <shortName evidence="10">NTPase</shortName>
    </alternativeName>
</protein>
<dbReference type="GO" id="GO:0017111">
    <property type="term" value="F:ribonucleoside triphosphate phosphatase activity"/>
    <property type="evidence" value="ECO:0007669"/>
    <property type="project" value="InterPro"/>
</dbReference>
<dbReference type="InterPro" id="IPR029001">
    <property type="entry name" value="ITPase-like_fam"/>
</dbReference>
<dbReference type="GO" id="GO:0036222">
    <property type="term" value="F:XTP diphosphatase activity"/>
    <property type="evidence" value="ECO:0007669"/>
    <property type="project" value="UniProtKB-UniRule"/>
</dbReference>
<dbReference type="EMBL" id="JACHCC010000006">
    <property type="protein sequence ID" value="MBB6500265.1"/>
    <property type="molecule type" value="Genomic_DNA"/>
</dbReference>
<comment type="caution">
    <text evidence="10">Lacks conserved residue(s) required for the propagation of feature annotation.</text>
</comment>
<dbReference type="FunFam" id="3.90.950.10:FF:000001">
    <property type="entry name" value="dITP/XTP pyrophosphatase"/>
    <property type="match status" value="1"/>
</dbReference>
<keyword evidence="3 10" id="KW-0479">Metal-binding</keyword>
<keyword evidence="7 10" id="KW-0546">Nucleotide metabolism</keyword>
<dbReference type="GO" id="GO:0046872">
    <property type="term" value="F:metal ion binding"/>
    <property type="evidence" value="ECO:0007669"/>
    <property type="project" value="UniProtKB-KW"/>
</dbReference>
<dbReference type="Gene3D" id="3.90.950.10">
    <property type="match status" value="1"/>
</dbReference>
<evidence type="ECO:0000256" key="7">
    <source>
        <dbReference type="ARBA" id="ARBA00023080"/>
    </source>
</evidence>
<reference evidence="12 13" key="1">
    <citation type="submission" date="2020-08" db="EMBL/GenBank/DDBJ databases">
        <title>Genomic Encyclopedia of Type Strains, Phase IV (KMG-V): Genome sequencing to study the core and pangenomes of soil and plant-associated prokaryotes.</title>
        <authorList>
            <person name="Whitman W."/>
        </authorList>
    </citation>
    <scope>NUCLEOTIDE SEQUENCE [LARGE SCALE GENOMIC DNA]</scope>
    <source>
        <strain evidence="12 13">M2T3</strain>
    </source>
</reference>
<evidence type="ECO:0000256" key="8">
    <source>
        <dbReference type="ARBA" id="ARBA00051875"/>
    </source>
</evidence>
<feature type="active site" description="Proton acceptor" evidence="10">
    <location>
        <position position="70"/>
    </location>
</feature>
<dbReference type="NCBIfam" id="TIGR00042">
    <property type="entry name" value="RdgB/HAM1 family non-canonical purine NTP pyrophosphatase"/>
    <property type="match status" value="1"/>
</dbReference>
<comment type="catalytic activity">
    <reaction evidence="8 10">
        <text>dITP + H2O = dIMP + diphosphate + H(+)</text>
        <dbReference type="Rhea" id="RHEA:28342"/>
        <dbReference type="ChEBI" id="CHEBI:15377"/>
        <dbReference type="ChEBI" id="CHEBI:15378"/>
        <dbReference type="ChEBI" id="CHEBI:33019"/>
        <dbReference type="ChEBI" id="CHEBI:61194"/>
        <dbReference type="ChEBI" id="CHEBI:61382"/>
        <dbReference type="EC" id="3.6.1.66"/>
    </reaction>
</comment>
<evidence type="ECO:0000256" key="5">
    <source>
        <dbReference type="ARBA" id="ARBA00022801"/>
    </source>
</evidence>
<feature type="binding site" evidence="10">
    <location>
        <begin position="149"/>
        <end position="152"/>
    </location>
    <ligand>
        <name>substrate</name>
    </ligand>
</feature>
<evidence type="ECO:0000256" key="3">
    <source>
        <dbReference type="ARBA" id="ARBA00022723"/>
    </source>
</evidence>
<keyword evidence="4 10" id="KW-0547">Nucleotide-binding</keyword>
<feature type="binding site" evidence="10">
    <location>
        <begin position="9"/>
        <end position="14"/>
    </location>
    <ligand>
        <name>substrate</name>
    </ligand>
</feature>
<comment type="catalytic activity">
    <reaction evidence="10">
        <text>ITP + H2O = IMP + diphosphate + H(+)</text>
        <dbReference type="Rhea" id="RHEA:29399"/>
        <dbReference type="ChEBI" id="CHEBI:15377"/>
        <dbReference type="ChEBI" id="CHEBI:15378"/>
        <dbReference type="ChEBI" id="CHEBI:33019"/>
        <dbReference type="ChEBI" id="CHEBI:58053"/>
        <dbReference type="ChEBI" id="CHEBI:61402"/>
        <dbReference type="EC" id="3.6.1.66"/>
    </reaction>
</comment>
<dbReference type="GO" id="GO:0009117">
    <property type="term" value="P:nucleotide metabolic process"/>
    <property type="evidence" value="ECO:0007669"/>
    <property type="project" value="UniProtKB-KW"/>
</dbReference>
<dbReference type="GO" id="GO:0036220">
    <property type="term" value="F:ITP diphosphatase activity"/>
    <property type="evidence" value="ECO:0007669"/>
    <property type="project" value="UniProtKB-UniRule"/>
</dbReference>
<dbReference type="InterPro" id="IPR002637">
    <property type="entry name" value="RdgB/HAM1"/>
</dbReference>
<proteinExistence type="inferred from homology"/>
<feature type="binding site" evidence="10">
    <location>
        <begin position="177"/>
        <end position="178"/>
    </location>
    <ligand>
        <name>substrate</name>
    </ligand>
</feature>
<gene>
    <name evidence="12" type="ORF">HDF25_002413</name>
</gene>
<dbReference type="InterPro" id="IPR020922">
    <property type="entry name" value="dITP/XTP_pyrophosphatase"/>
</dbReference>
<dbReference type="NCBIfam" id="NF011398">
    <property type="entry name" value="PRK14823.1"/>
    <property type="match status" value="1"/>
</dbReference>
<evidence type="ECO:0000313" key="13">
    <source>
        <dbReference type="Proteomes" id="UP000521017"/>
    </source>
</evidence>
<evidence type="ECO:0000256" key="11">
    <source>
        <dbReference type="RuleBase" id="RU003781"/>
    </source>
</evidence>
<dbReference type="HAMAP" id="MF_01405">
    <property type="entry name" value="Non_canon_purine_NTPase"/>
    <property type="match status" value="1"/>
</dbReference>
<dbReference type="GO" id="GO:0000166">
    <property type="term" value="F:nucleotide binding"/>
    <property type="evidence" value="ECO:0007669"/>
    <property type="project" value="UniProtKB-KW"/>
</dbReference>
<dbReference type="CDD" id="cd00515">
    <property type="entry name" value="HAM1"/>
    <property type="match status" value="1"/>
</dbReference>
<organism evidence="12 13">
    <name type="scientific">Pedobacter cryoconitis</name>
    <dbReference type="NCBI Taxonomy" id="188932"/>
    <lineage>
        <taxon>Bacteria</taxon>
        <taxon>Pseudomonadati</taxon>
        <taxon>Bacteroidota</taxon>
        <taxon>Sphingobacteriia</taxon>
        <taxon>Sphingobacteriales</taxon>
        <taxon>Sphingobacteriaceae</taxon>
        <taxon>Pedobacter</taxon>
    </lineage>
</organism>